<evidence type="ECO:0000256" key="9">
    <source>
        <dbReference type="ARBA" id="ARBA00023015"/>
    </source>
</evidence>
<dbReference type="InterPro" id="IPR001216">
    <property type="entry name" value="P-phosphate_BS"/>
</dbReference>
<evidence type="ECO:0000256" key="7">
    <source>
        <dbReference type="ARBA" id="ARBA00022679"/>
    </source>
</evidence>
<protein>
    <recommendedName>
        <fullName evidence="4 16">Cysteine synthase</fullName>
        <ecNumber evidence="16">2.5.1.47</ecNumber>
    </recommendedName>
</protein>
<evidence type="ECO:0000256" key="16">
    <source>
        <dbReference type="RuleBase" id="RU003985"/>
    </source>
</evidence>
<dbReference type="GO" id="GO:0005634">
    <property type="term" value="C:nucleus"/>
    <property type="evidence" value="ECO:0007669"/>
    <property type="project" value="UniProtKB-SubCell"/>
</dbReference>
<feature type="modified residue" description="N6-(pyridoxal phosphate)lysine" evidence="15">
    <location>
        <position position="303"/>
    </location>
</feature>
<feature type="binding site" evidence="14">
    <location>
        <position position="334"/>
    </location>
    <ligand>
        <name>pyridoxal 5'-phosphate</name>
        <dbReference type="ChEBI" id="CHEBI:597326"/>
    </ligand>
</feature>
<dbReference type="AlphaFoldDB" id="A0A8J5C587"/>
<evidence type="ECO:0000313" key="19">
    <source>
        <dbReference type="EMBL" id="KAG6473080.1"/>
    </source>
</evidence>
<feature type="binding site" evidence="14">
    <location>
        <position position="532"/>
    </location>
    <ligand>
        <name>pyridoxal 5'-phosphate</name>
        <dbReference type="ChEBI" id="CHEBI:597326"/>
    </ligand>
</feature>
<evidence type="ECO:0000256" key="1">
    <source>
        <dbReference type="ARBA" id="ARBA00001933"/>
    </source>
</evidence>
<keyword evidence="6 16" id="KW-0028">Amino-acid biosynthesis</keyword>
<keyword evidence="10" id="KW-0804">Transcription</keyword>
<evidence type="ECO:0000256" key="17">
    <source>
        <dbReference type="SAM" id="MobiDB-lite"/>
    </source>
</evidence>
<keyword evidence="5" id="KW-0678">Repressor</keyword>
<keyword evidence="12" id="KW-0539">Nucleus</keyword>
<keyword evidence="8 14" id="KW-0663">Pyridoxal phosphate</keyword>
<dbReference type="Gene3D" id="3.40.50.1100">
    <property type="match status" value="2"/>
</dbReference>
<dbReference type="GO" id="GO:0004124">
    <property type="term" value="F:cysteine synthase activity"/>
    <property type="evidence" value="ECO:0007669"/>
    <property type="project" value="UniProtKB-UniRule"/>
</dbReference>
<keyword evidence="7 16" id="KW-0808">Transferase</keyword>
<dbReference type="InterPro" id="IPR050214">
    <property type="entry name" value="Cys_Synth/Cystath_Beta-Synth"/>
</dbReference>
<dbReference type="InterPro" id="IPR006458">
    <property type="entry name" value="Ovate_C"/>
</dbReference>
<reference evidence="19 20" key="1">
    <citation type="submission" date="2020-08" db="EMBL/GenBank/DDBJ databases">
        <title>Plant Genome Project.</title>
        <authorList>
            <person name="Zhang R.-G."/>
        </authorList>
    </citation>
    <scope>NUCLEOTIDE SEQUENCE [LARGE SCALE GENOMIC DNA]</scope>
    <source>
        <tissue evidence="19">Rhizome</tissue>
    </source>
</reference>
<evidence type="ECO:0000256" key="13">
    <source>
        <dbReference type="ARBA" id="ARBA00029440"/>
    </source>
</evidence>
<evidence type="ECO:0000256" key="4">
    <source>
        <dbReference type="ARBA" id="ARBA00019371"/>
    </source>
</evidence>
<evidence type="ECO:0000256" key="15">
    <source>
        <dbReference type="PIRSR" id="PIRSR605856-51"/>
    </source>
</evidence>
<dbReference type="NCBIfam" id="TIGR01139">
    <property type="entry name" value="cysK"/>
    <property type="match status" value="1"/>
</dbReference>
<evidence type="ECO:0000256" key="6">
    <source>
        <dbReference type="ARBA" id="ARBA00022605"/>
    </source>
</evidence>
<dbReference type="SUPFAM" id="SSF53686">
    <property type="entry name" value="Tryptophan synthase beta subunit-like PLP-dependent enzymes"/>
    <property type="match status" value="1"/>
</dbReference>
<dbReference type="CDD" id="cd01561">
    <property type="entry name" value="CBS_like"/>
    <property type="match status" value="1"/>
</dbReference>
<dbReference type="PANTHER" id="PTHR10314">
    <property type="entry name" value="CYSTATHIONINE BETA-SYNTHASE"/>
    <property type="match status" value="1"/>
</dbReference>
<keyword evidence="9" id="KW-0805">Transcription regulation</keyword>
<dbReference type="NCBIfam" id="TIGR01136">
    <property type="entry name" value="cysKM"/>
    <property type="match status" value="1"/>
</dbReference>
<feature type="region of interest" description="Disordered" evidence="17">
    <location>
        <begin position="58"/>
        <end position="81"/>
    </location>
</feature>
<evidence type="ECO:0000256" key="8">
    <source>
        <dbReference type="ARBA" id="ARBA00022898"/>
    </source>
</evidence>
<proteinExistence type="inferred from homology"/>
<evidence type="ECO:0000256" key="5">
    <source>
        <dbReference type="ARBA" id="ARBA00022491"/>
    </source>
</evidence>
<organism evidence="19 20">
    <name type="scientific">Zingiber officinale</name>
    <name type="common">Ginger</name>
    <name type="synonym">Amomum zingiber</name>
    <dbReference type="NCBI Taxonomy" id="94328"/>
    <lineage>
        <taxon>Eukaryota</taxon>
        <taxon>Viridiplantae</taxon>
        <taxon>Streptophyta</taxon>
        <taxon>Embryophyta</taxon>
        <taxon>Tracheophyta</taxon>
        <taxon>Spermatophyta</taxon>
        <taxon>Magnoliopsida</taxon>
        <taxon>Liliopsida</taxon>
        <taxon>Zingiberales</taxon>
        <taxon>Zingiberaceae</taxon>
        <taxon>Zingiber</taxon>
    </lineage>
</organism>
<dbReference type="Pfam" id="PF04844">
    <property type="entry name" value="Ovate"/>
    <property type="match status" value="1"/>
</dbReference>
<accession>A0A8J5C587</accession>
<evidence type="ECO:0000259" key="18">
    <source>
        <dbReference type="PROSITE" id="PS51754"/>
    </source>
</evidence>
<sequence>MFGENLYQCFSGHRRSSRCRCPPLPALAASCSSSSSSSVVFKHFNCLFDPGMTPAVLPPRSTSPAGKGASFFPSSSSSRDGIDGDEVCSCLSERDLSSAIASRRLLPASPGRSNSIVDSSAAPAAFGIRGISAAAVPTYSPDPYGDFRRSMEEMVAALGLDAAGDHRARRLHELLLCYLTLNRKHAHKYIVSAFFDLLLALAAATSAAEDNSSTARFATASSLLWLILSLQLVSGCCLDIQNLDWDFGDSAKLQIGESSAEIAKDVTELIGKTPLVYLNKVVNGCGARIAAKLEMMEPCSSVKDRIGYSMIADAEEKGLITPGLSVLIEPTSGNTGIGLAFIAAAKGYKLILTMPASMSIERRIILKAFGAELVLTDPVLGMKGAVQKAEDLAAKTPNSYILQQFENPANPKIHYETTGPEIWKGTGGKVDMLVSGIGTGGTITGTGKYLKEQNPNIKLYGVEPVESPVLSGGKPGPHKIQGIGAGFVPGVLDVDLVDEVIQVSLRNLFTVIVNAPLYYISRADDQVTSDESIEMAKLLALEEDCTEARKQRKTHCGKSHVVFPSFGERYLSSVLYQSIKKEAENMVFEP</sequence>
<keyword evidence="11 16" id="KW-0198">Cysteine biosynthesis</keyword>
<dbReference type="EC" id="2.5.1.47" evidence="16"/>
<name>A0A8J5C587_ZINOF</name>
<evidence type="ECO:0000256" key="3">
    <source>
        <dbReference type="ARBA" id="ARBA00007103"/>
    </source>
</evidence>
<evidence type="ECO:0000313" key="20">
    <source>
        <dbReference type="Proteomes" id="UP000734854"/>
    </source>
</evidence>
<evidence type="ECO:0000256" key="11">
    <source>
        <dbReference type="ARBA" id="ARBA00023192"/>
    </source>
</evidence>
<comment type="catalytic activity">
    <reaction evidence="16">
        <text>O-acetyl-L-serine + hydrogen sulfide = L-cysteine + acetate</text>
        <dbReference type="Rhea" id="RHEA:14829"/>
        <dbReference type="ChEBI" id="CHEBI:29919"/>
        <dbReference type="ChEBI" id="CHEBI:30089"/>
        <dbReference type="ChEBI" id="CHEBI:35235"/>
        <dbReference type="ChEBI" id="CHEBI:58340"/>
        <dbReference type="EC" id="2.5.1.47"/>
    </reaction>
</comment>
<comment type="caution">
    <text evidence="19">The sequence shown here is derived from an EMBL/GenBank/DDBJ whole genome shotgun (WGS) entry which is preliminary data.</text>
</comment>
<dbReference type="InterPro" id="IPR036052">
    <property type="entry name" value="TrpB-like_PALP_sf"/>
</dbReference>
<evidence type="ECO:0000256" key="2">
    <source>
        <dbReference type="ARBA" id="ARBA00004123"/>
    </source>
</evidence>
<dbReference type="PROSITE" id="PS51754">
    <property type="entry name" value="OVATE"/>
    <property type="match status" value="1"/>
</dbReference>
<dbReference type="NCBIfam" id="TIGR01568">
    <property type="entry name" value="A_thal_3678"/>
    <property type="match status" value="1"/>
</dbReference>
<dbReference type="Proteomes" id="UP000734854">
    <property type="component" value="Unassembled WGS sequence"/>
</dbReference>
<dbReference type="Pfam" id="PF00291">
    <property type="entry name" value="PALP"/>
    <property type="match status" value="1"/>
</dbReference>
<feature type="binding site" evidence="14">
    <location>
        <begin position="438"/>
        <end position="442"/>
    </location>
    <ligand>
        <name>pyridoxal 5'-phosphate</name>
        <dbReference type="ChEBI" id="CHEBI:597326"/>
    </ligand>
</feature>
<evidence type="ECO:0000256" key="12">
    <source>
        <dbReference type="ARBA" id="ARBA00023242"/>
    </source>
</evidence>
<comment type="cofactor">
    <cofactor evidence="1 14 16">
        <name>pyridoxal 5'-phosphate</name>
        <dbReference type="ChEBI" id="CHEBI:597326"/>
    </cofactor>
</comment>
<feature type="domain" description="OVATE" evidence="18">
    <location>
        <begin position="136"/>
        <end position="200"/>
    </location>
</feature>
<evidence type="ECO:0000256" key="10">
    <source>
        <dbReference type="ARBA" id="ARBA00023163"/>
    </source>
</evidence>
<dbReference type="GO" id="GO:0006535">
    <property type="term" value="P:cysteine biosynthetic process from serine"/>
    <property type="evidence" value="ECO:0007669"/>
    <property type="project" value="UniProtKB-UniRule"/>
</dbReference>
<dbReference type="InterPro" id="IPR005859">
    <property type="entry name" value="CysK"/>
</dbReference>
<dbReference type="FunFam" id="3.40.50.1100:FF:000006">
    <property type="entry name" value="Cysteine synthase"/>
    <property type="match status" value="1"/>
</dbReference>
<dbReference type="InterPro" id="IPR001926">
    <property type="entry name" value="TrpB-like_PALP"/>
</dbReference>
<dbReference type="FunFam" id="3.40.50.1100:FF:000130">
    <property type="entry name" value="Cysteine synthase"/>
    <property type="match status" value="1"/>
</dbReference>
<evidence type="ECO:0000256" key="14">
    <source>
        <dbReference type="PIRSR" id="PIRSR605856-50"/>
    </source>
</evidence>
<keyword evidence="20" id="KW-1185">Reference proteome</keyword>
<dbReference type="PROSITE" id="PS00901">
    <property type="entry name" value="CYS_SYNTHASE"/>
    <property type="match status" value="1"/>
</dbReference>
<gene>
    <name evidence="19" type="ORF">ZIOFF_066987</name>
</gene>
<dbReference type="InterPro" id="IPR005856">
    <property type="entry name" value="Cys_synth"/>
</dbReference>
<dbReference type="EMBL" id="JACMSC010000019">
    <property type="protein sequence ID" value="KAG6473080.1"/>
    <property type="molecule type" value="Genomic_DNA"/>
</dbReference>
<comment type="subcellular location">
    <subcellularLocation>
        <location evidence="2">Nucleus</location>
    </subcellularLocation>
</comment>
<comment type="pathway">
    <text evidence="13">Amino-acid biosynthesis.</text>
</comment>
<comment type="similarity">
    <text evidence="3 16">Belongs to the cysteine synthase/cystathionine beta-synthase family.</text>
</comment>